<keyword evidence="2" id="KW-1185">Reference proteome</keyword>
<comment type="caution">
    <text evidence="1">The sequence shown here is derived from an EMBL/GenBank/DDBJ whole genome shotgun (WGS) entry which is preliminary data.</text>
</comment>
<name>A0A4Q9LVH2_9MICR</name>
<gene>
    <name evidence="1" type="ORF">CWI38_1102p0020</name>
</gene>
<sequence length="408" mass="49098">MRRKNEEVKEIVLKNIEKNKLQFNKISKINLNTDNAKILNVWEYSYNDFLIFINFMESFYLPVEKFFLRDFFQIISIFEYLEIELNWHLEKIISILIYKLFSVLECDRKELKKEAFEIKKEFNLPLQFSEIICKKIKRIVFSENFYDEDFLEYNLFPLLTKEYTIEYLDNNLFFYTHPDIETCLSVKNYRNSTLFFNIHFFFFEFFPLPNMLFFSHNTDYFLINASKNLFIDNIYEIIISSKINFNCSSNRNIQDGYFLPDNNTILDLSLPFLLKSLKNLEKVYPNGDHIYKILFLKNFIQFIATKTFKVVSIISKYSMKSCQNFDFDTDITENLCLGNNFPDGTIRNIFFKKRMIRLKTLSLYGFYIGKNDKKMLGNLENLISFDLINCFLLENSFSELFDEEKNIL</sequence>
<evidence type="ECO:0000313" key="2">
    <source>
        <dbReference type="Proteomes" id="UP000292282"/>
    </source>
</evidence>
<dbReference type="VEuPathDB" id="MicrosporidiaDB:CWI38_1102p0020"/>
<evidence type="ECO:0000313" key="1">
    <source>
        <dbReference type="EMBL" id="TBU11645.1"/>
    </source>
</evidence>
<reference evidence="1 2" key="1">
    <citation type="submission" date="2017-12" db="EMBL/GenBank/DDBJ databases">
        <authorList>
            <person name="Pombert J.-F."/>
            <person name="Haag K.L."/>
            <person name="Ebert D."/>
        </authorList>
    </citation>
    <scope>NUCLEOTIDE SEQUENCE [LARGE SCALE GENOMIC DNA]</scope>
    <source>
        <strain evidence="1">IL-G-3</strain>
    </source>
</reference>
<dbReference type="Proteomes" id="UP000292282">
    <property type="component" value="Unassembled WGS sequence"/>
</dbReference>
<organism evidence="1 2">
    <name type="scientific">Hamiltosporidium tvaerminnensis</name>
    <dbReference type="NCBI Taxonomy" id="1176355"/>
    <lineage>
        <taxon>Eukaryota</taxon>
        <taxon>Fungi</taxon>
        <taxon>Fungi incertae sedis</taxon>
        <taxon>Microsporidia</taxon>
        <taxon>Dubosqiidae</taxon>
        <taxon>Hamiltosporidium</taxon>
    </lineage>
</organism>
<protein>
    <submittedName>
        <fullName evidence="1">Uncharacterized protein</fullName>
    </submittedName>
</protein>
<proteinExistence type="predicted"/>
<accession>A0A4Q9LVH2</accession>
<dbReference type="EMBL" id="PITK01001102">
    <property type="protein sequence ID" value="TBU11645.1"/>
    <property type="molecule type" value="Genomic_DNA"/>
</dbReference>
<dbReference type="AlphaFoldDB" id="A0A4Q9LVH2"/>